<dbReference type="Gene3D" id="3.30.530.20">
    <property type="match status" value="1"/>
</dbReference>
<dbReference type="SUPFAM" id="SSF50729">
    <property type="entry name" value="PH domain-like"/>
    <property type="match status" value="1"/>
</dbReference>
<evidence type="ECO:0000259" key="5">
    <source>
        <dbReference type="PROSITE" id="PS50848"/>
    </source>
</evidence>
<dbReference type="AlphaFoldDB" id="A0AAV7JIF1"/>
<dbReference type="PANTHER" id="PTHR19308:SF53">
    <property type="entry name" value="CERAMIDE TRANSFER PROTEIN"/>
    <property type="match status" value="1"/>
</dbReference>
<feature type="domain" description="PH" evidence="4">
    <location>
        <begin position="28"/>
        <end position="122"/>
    </location>
</feature>
<feature type="region of interest" description="Disordered" evidence="3">
    <location>
        <begin position="201"/>
        <end position="233"/>
    </location>
</feature>
<accession>A0AAV7JIF1</accession>
<name>A0AAV7JIF1_9METZ</name>
<reference evidence="6 7" key="1">
    <citation type="journal article" date="2023" name="BMC Biol.">
        <title>The compact genome of the sponge Oopsacas minuta (Hexactinellida) is lacking key metazoan core genes.</title>
        <authorList>
            <person name="Santini S."/>
            <person name="Schenkelaars Q."/>
            <person name="Jourda C."/>
            <person name="Duchesne M."/>
            <person name="Belahbib H."/>
            <person name="Rocher C."/>
            <person name="Selva M."/>
            <person name="Riesgo A."/>
            <person name="Vervoort M."/>
            <person name="Leys S.P."/>
            <person name="Kodjabachian L."/>
            <person name="Le Bivic A."/>
            <person name="Borchiellini C."/>
            <person name="Claverie J.M."/>
            <person name="Renard E."/>
        </authorList>
    </citation>
    <scope>NUCLEOTIDE SEQUENCE [LARGE SCALE GENOMIC DNA]</scope>
    <source>
        <strain evidence="6">SPO-2</strain>
    </source>
</reference>
<dbReference type="InterPro" id="IPR002913">
    <property type="entry name" value="START_lipid-bd_dom"/>
</dbReference>
<sequence length="700" mass="80582">MSVSLSSEQLMTLSDDEELSETLTIPRAADKRGVLRKWTNYLQGWQSRYVILSDGTLSYFKSEEDTNIGCRGSISLLQAVVSVHEYDELRFDVKLGNYAFYFRADSVDEKQIWLDALEQSKIHQNESGYTSETSSMRRHGSILSLNSQISTNSICSRKSVSTMKERFQELETYRDVTTKQLETIQRFLNILLRECESYSCHSPPLQERNVTSSEELNRENREDRNTSNLSLDNTQLSEYDSDNQAKLTSVHSYPKFSLIENTRDVLSTRGHRRTESDTITIKQGIEGTTSRIIRSRSGSVLNQLITPEEDIASVLRQLREETVTFKATTTALLTAVSQSMDSIRVREEKMRQRIEQEVEKRKQAEATAEAVLMTLTAHSPHPTLNRMEDSSDSDSEKSHGKWRLPTSEEEFFDALETNTAIAAQALDNKSVENLIIEISSNEEPIPDSDEVPLDISPSKHRLSEQVREKVCSYSSYAFERVEDANNLWSLVHDDGDMKVYRRELEENSIVLDPMRATYIARGISARELTHIFFHKETRLSWENTIESMQTLEELDPWTTIYKHTHKRIWPSTQRQTIFCSNMCKLSNVVLPENSLGDTYFVINFSVDHHEAKEVSKFIRMRINISLTCQTFSNKLVNEDQVRSLTRDDINCKMIYTADVHPGGWVPPAVVRNIGKRELTKFMKKISSFCFQQCKFKPILY</sequence>
<keyword evidence="6" id="KW-0176">Collagen</keyword>
<organism evidence="6 7">
    <name type="scientific">Oopsacas minuta</name>
    <dbReference type="NCBI Taxonomy" id="111878"/>
    <lineage>
        <taxon>Eukaryota</taxon>
        <taxon>Metazoa</taxon>
        <taxon>Porifera</taxon>
        <taxon>Hexactinellida</taxon>
        <taxon>Hexasterophora</taxon>
        <taxon>Lyssacinosida</taxon>
        <taxon>Leucopsacidae</taxon>
        <taxon>Oopsacas</taxon>
    </lineage>
</organism>
<protein>
    <submittedName>
        <fullName evidence="6">Collagen type IV alpha-3-binding protein-like</fullName>
    </submittedName>
</protein>
<dbReference type="Proteomes" id="UP001165289">
    <property type="component" value="Unassembled WGS sequence"/>
</dbReference>
<dbReference type="EMBL" id="JAKMXF010000327">
    <property type="protein sequence ID" value="KAI6648688.1"/>
    <property type="molecule type" value="Genomic_DNA"/>
</dbReference>
<dbReference type="SMART" id="SM00233">
    <property type="entry name" value="PH"/>
    <property type="match status" value="1"/>
</dbReference>
<evidence type="ECO:0000256" key="2">
    <source>
        <dbReference type="ARBA" id="ARBA00022824"/>
    </source>
</evidence>
<dbReference type="InterPro" id="IPR023393">
    <property type="entry name" value="START-like_dom_sf"/>
</dbReference>
<evidence type="ECO:0000256" key="3">
    <source>
        <dbReference type="SAM" id="MobiDB-lite"/>
    </source>
</evidence>
<dbReference type="GO" id="GO:0008289">
    <property type="term" value="F:lipid binding"/>
    <property type="evidence" value="ECO:0007669"/>
    <property type="project" value="InterPro"/>
</dbReference>
<comment type="caution">
    <text evidence="6">The sequence shown here is derived from an EMBL/GenBank/DDBJ whole genome shotgun (WGS) entry which is preliminary data.</text>
</comment>
<dbReference type="GO" id="GO:0005783">
    <property type="term" value="C:endoplasmic reticulum"/>
    <property type="evidence" value="ECO:0007669"/>
    <property type="project" value="UniProtKB-SubCell"/>
</dbReference>
<evidence type="ECO:0000256" key="1">
    <source>
        <dbReference type="ARBA" id="ARBA00004240"/>
    </source>
</evidence>
<dbReference type="InterPro" id="IPR051213">
    <property type="entry name" value="START_lipid_transfer"/>
</dbReference>
<feature type="compositionally biased region" description="Basic and acidic residues" evidence="3">
    <location>
        <begin position="215"/>
        <end position="225"/>
    </location>
</feature>
<keyword evidence="2" id="KW-0256">Endoplasmic reticulum</keyword>
<dbReference type="GO" id="GO:0035621">
    <property type="term" value="P:ER to Golgi ceramide transport"/>
    <property type="evidence" value="ECO:0007669"/>
    <property type="project" value="TreeGrafter"/>
</dbReference>
<dbReference type="Pfam" id="PF00169">
    <property type="entry name" value="PH"/>
    <property type="match status" value="1"/>
</dbReference>
<evidence type="ECO:0000313" key="6">
    <source>
        <dbReference type="EMBL" id="KAI6648688.1"/>
    </source>
</evidence>
<dbReference type="InterPro" id="IPR011993">
    <property type="entry name" value="PH-like_dom_sf"/>
</dbReference>
<feature type="domain" description="START" evidence="5">
    <location>
        <begin position="488"/>
        <end position="694"/>
    </location>
</feature>
<evidence type="ECO:0000313" key="7">
    <source>
        <dbReference type="Proteomes" id="UP001165289"/>
    </source>
</evidence>
<feature type="compositionally biased region" description="Basic and acidic residues" evidence="3">
    <location>
        <begin position="386"/>
        <end position="399"/>
    </location>
</feature>
<gene>
    <name evidence="6" type="ORF">LOD99_7914</name>
</gene>
<dbReference type="GO" id="GO:0005581">
    <property type="term" value="C:collagen trimer"/>
    <property type="evidence" value="ECO:0007669"/>
    <property type="project" value="UniProtKB-KW"/>
</dbReference>
<feature type="region of interest" description="Disordered" evidence="3">
    <location>
        <begin position="376"/>
        <end position="403"/>
    </location>
</feature>
<dbReference type="SUPFAM" id="SSF55961">
    <property type="entry name" value="Bet v1-like"/>
    <property type="match status" value="1"/>
</dbReference>
<dbReference type="PROSITE" id="PS50003">
    <property type="entry name" value="PH_DOMAIN"/>
    <property type="match status" value="1"/>
</dbReference>
<keyword evidence="7" id="KW-1185">Reference proteome</keyword>
<evidence type="ECO:0000259" key="4">
    <source>
        <dbReference type="PROSITE" id="PS50003"/>
    </source>
</evidence>
<proteinExistence type="predicted"/>
<dbReference type="PROSITE" id="PS50848">
    <property type="entry name" value="START"/>
    <property type="match status" value="1"/>
</dbReference>
<dbReference type="Gene3D" id="2.30.29.30">
    <property type="entry name" value="Pleckstrin-homology domain (PH domain)/Phosphotyrosine-binding domain (PTB)"/>
    <property type="match status" value="1"/>
</dbReference>
<dbReference type="InterPro" id="IPR001849">
    <property type="entry name" value="PH_domain"/>
</dbReference>
<comment type="subcellular location">
    <subcellularLocation>
        <location evidence="1">Endoplasmic reticulum</location>
    </subcellularLocation>
</comment>
<dbReference type="PANTHER" id="PTHR19308">
    <property type="entry name" value="PHOSPHATIDYLCHOLINE TRANSFER PROTEIN"/>
    <property type="match status" value="1"/>
</dbReference>
<dbReference type="Pfam" id="PF01852">
    <property type="entry name" value="START"/>
    <property type="match status" value="1"/>
</dbReference>